<accession>A0A4C1X5H1</accession>
<reference evidence="2 3" key="1">
    <citation type="journal article" date="2019" name="Commun. Biol.">
        <title>The bagworm genome reveals a unique fibroin gene that provides high tensile strength.</title>
        <authorList>
            <person name="Kono N."/>
            <person name="Nakamura H."/>
            <person name="Ohtoshi R."/>
            <person name="Tomita M."/>
            <person name="Numata K."/>
            <person name="Arakawa K."/>
        </authorList>
    </citation>
    <scope>NUCLEOTIDE SEQUENCE [LARGE SCALE GENOMIC DNA]</scope>
</reference>
<proteinExistence type="predicted"/>
<protein>
    <submittedName>
        <fullName evidence="2">Uncharacterized protein</fullName>
    </submittedName>
</protein>
<evidence type="ECO:0000313" key="2">
    <source>
        <dbReference type="EMBL" id="GBP58400.1"/>
    </source>
</evidence>
<feature type="region of interest" description="Disordered" evidence="1">
    <location>
        <begin position="1"/>
        <end position="23"/>
    </location>
</feature>
<name>A0A4C1X5H1_EUMVA</name>
<evidence type="ECO:0000256" key="1">
    <source>
        <dbReference type="SAM" id="MobiDB-lite"/>
    </source>
</evidence>
<keyword evidence="3" id="KW-1185">Reference proteome</keyword>
<sequence>MADGRTRLSGHQYKKRRLEKDAEREKKAGALEIFLKKCELNKPSSRVPETDAIAEIPLKPQEHTSDSNIMRETGASISGSSVIAGEGAITVEAAIVGEGAITTPSVSTESTSILDVDTAT</sequence>
<evidence type="ECO:0000313" key="3">
    <source>
        <dbReference type="Proteomes" id="UP000299102"/>
    </source>
</evidence>
<comment type="caution">
    <text evidence="2">The sequence shown here is derived from an EMBL/GenBank/DDBJ whole genome shotgun (WGS) entry which is preliminary data.</text>
</comment>
<dbReference type="EMBL" id="BGZK01000733">
    <property type="protein sequence ID" value="GBP58400.1"/>
    <property type="molecule type" value="Genomic_DNA"/>
</dbReference>
<dbReference type="OrthoDB" id="8123869at2759"/>
<gene>
    <name evidence="2" type="ORF">EVAR_40971_1</name>
</gene>
<dbReference type="AlphaFoldDB" id="A0A4C1X5H1"/>
<organism evidence="2 3">
    <name type="scientific">Eumeta variegata</name>
    <name type="common">Bagworm moth</name>
    <name type="synonym">Eumeta japonica</name>
    <dbReference type="NCBI Taxonomy" id="151549"/>
    <lineage>
        <taxon>Eukaryota</taxon>
        <taxon>Metazoa</taxon>
        <taxon>Ecdysozoa</taxon>
        <taxon>Arthropoda</taxon>
        <taxon>Hexapoda</taxon>
        <taxon>Insecta</taxon>
        <taxon>Pterygota</taxon>
        <taxon>Neoptera</taxon>
        <taxon>Endopterygota</taxon>
        <taxon>Lepidoptera</taxon>
        <taxon>Glossata</taxon>
        <taxon>Ditrysia</taxon>
        <taxon>Tineoidea</taxon>
        <taxon>Psychidae</taxon>
        <taxon>Oiketicinae</taxon>
        <taxon>Eumeta</taxon>
    </lineage>
</organism>
<dbReference type="Proteomes" id="UP000299102">
    <property type="component" value="Unassembled WGS sequence"/>
</dbReference>